<comment type="caution">
    <text evidence="1">The sequence shown here is derived from an EMBL/GenBank/DDBJ whole genome shotgun (WGS) entry which is preliminary data.</text>
</comment>
<organism evidence="1 2">
    <name type="scientific">Paenibacillus glacialis</name>
    <dbReference type="NCBI Taxonomy" id="494026"/>
    <lineage>
        <taxon>Bacteria</taxon>
        <taxon>Bacillati</taxon>
        <taxon>Bacillota</taxon>
        <taxon>Bacilli</taxon>
        <taxon>Bacillales</taxon>
        <taxon>Paenibacillaceae</taxon>
        <taxon>Paenibacillus</taxon>
    </lineage>
</organism>
<proteinExistence type="predicted"/>
<dbReference type="GO" id="GO:0006508">
    <property type="term" value="P:proteolysis"/>
    <property type="evidence" value="ECO:0007669"/>
    <property type="project" value="InterPro"/>
</dbReference>
<evidence type="ECO:0000313" key="2">
    <source>
        <dbReference type="Proteomes" id="UP000076967"/>
    </source>
</evidence>
<accession>A0A168K1T0</accession>
<dbReference type="InterPro" id="IPR032466">
    <property type="entry name" value="Metal_Hydrolase"/>
</dbReference>
<dbReference type="InterPro" id="IPR008257">
    <property type="entry name" value="Pept_M19"/>
</dbReference>
<dbReference type="GO" id="GO:0070573">
    <property type="term" value="F:metallodipeptidase activity"/>
    <property type="evidence" value="ECO:0007669"/>
    <property type="project" value="InterPro"/>
</dbReference>
<dbReference type="CDD" id="cd01301">
    <property type="entry name" value="rDP_like"/>
    <property type="match status" value="1"/>
</dbReference>
<reference evidence="1 2" key="1">
    <citation type="submission" date="2016-03" db="EMBL/GenBank/DDBJ databases">
        <title>Draft genome sequence of Paenibacillus glacialis DSM 22343.</title>
        <authorList>
            <person name="Shin S.-K."/>
            <person name="Yi H."/>
        </authorList>
    </citation>
    <scope>NUCLEOTIDE SEQUENCE [LARGE SCALE GENOMIC DNA]</scope>
    <source>
        <strain evidence="1 2">DSM 22343</strain>
    </source>
</reference>
<dbReference type="Gene3D" id="3.20.20.140">
    <property type="entry name" value="Metal-dependent hydrolases"/>
    <property type="match status" value="1"/>
</dbReference>
<sequence length="319" mass="36261">MRRVVDFHCDVLCKMTENTTMSFLNDNRLDVTYERLHQGGVILQCFAIYLSEKWGQPRFEYILNGIDIFRNRVIPSGDGVEWLRWKDEVNQFGNGKPWGMLSIEGADGLEGNMFNVRTAYELGVRFLGLTWNYANWAADGVLEPRNGGFTKKGRQLIELCNDIGMLLDVSHLSQEGFWELVEMTKRPFIASHSNAYAICSHARNLSDKQIQAIVAIDGRIGLTFVPLFVKAGVRVTTPHDLVPHIEHMCELGAEKHLMFGSDFDGIESWIEDLEHPGKYPKLAEVLLQYYSEKQVNSWLSGNALTYLETNLPSKLAINN</sequence>
<dbReference type="OrthoDB" id="9804920at2"/>
<gene>
    <name evidence="1" type="ORF">PGLA_16525</name>
</gene>
<dbReference type="Proteomes" id="UP000076967">
    <property type="component" value="Unassembled WGS sequence"/>
</dbReference>
<dbReference type="Pfam" id="PF01244">
    <property type="entry name" value="Peptidase_M19"/>
    <property type="match status" value="1"/>
</dbReference>
<dbReference type="AlphaFoldDB" id="A0A168K1T0"/>
<dbReference type="RefSeq" id="WP_068534757.1">
    <property type="nucleotide sequence ID" value="NZ_LVJH01000029.1"/>
</dbReference>
<dbReference type="PANTHER" id="PTHR10443">
    <property type="entry name" value="MICROSOMAL DIPEPTIDASE"/>
    <property type="match status" value="1"/>
</dbReference>
<evidence type="ECO:0000313" key="1">
    <source>
        <dbReference type="EMBL" id="OAB41409.1"/>
    </source>
</evidence>
<keyword evidence="2" id="KW-1185">Reference proteome</keyword>
<dbReference type="PROSITE" id="PS51365">
    <property type="entry name" value="RENAL_DIPEPTIDASE_2"/>
    <property type="match status" value="1"/>
</dbReference>
<name>A0A168K1T0_9BACL</name>
<protein>
    <submittedName>
        <fullName evidence="1">Membrane dipeptidase</fullName>
    </submittedName>
</protein>
<dbReference type="PANTHER" id="PTHR10443:SF12">
    <property type="entry name" value="DIPEPTIDASE"/>
    <property type="match status" value="1"/>
</dbReference>
<dbReference type="EMBL" id="LVJH01000029">
    <property type="protein sequence ID" value="OAB41409.1"/>
    <property type="molecule type" value="Genomic_DNA"/>
</dbReference>
<dbReference type="SUPFAM" id="SSF51556">
    <property type="entry name" value="Metallo-dependent hydrolases"/>
    <property type="match status" value="1"/>
</dbReference>
<dbReference type="STRING" id="494026.PGLA_16525"/>